<dbReference type="AlphaFoldDB" id="A0A382Y5M2"/>
<dbReference type="InterPro" id="IPR000399">
    <property type="entry name" value="TPP-bd_CS"/>
</dbReference>
<evidence type="ECO:0000256" key="4">
    <source>
        <dbReference type="ARBA" id="ARBA00022723"/>
    </source>
</evidence>
<evidence type="ECO:0000313" key="7">
    <source>
        <dbReference type="EMBL" id="SVD78101.1"/>
    </source>
</evidence>
<sequence>NIPTYVSGMARGLLSESGLPIYRHARKKNLREADMVILAGVPCDFRLDYGRHINHKAKIISINLSWEDLYMNRKPTRGILEDPGMLLISLSHAYKHNNWKNWQRILLDREQQRNDEISRQAKEKTEFINPLKICIALNQHIQEGDKIVADGGDFVATASYILQPRSLSGWLDPGIFGTLGVGAGFSMGAQLTHPESVVWAIYGDGAFGYSLMEFDTFVRHKIPVIAVIGNDACWSQIARDQIEILKDPVGTTLERTQYHQAVEALG</sequence>
<comment type="cofactor">
    <cofactor evidence="2">
        <name>thiamine diphosphate</name>
        <dbReference type="ChEBI" id="CHEBI:58937"/>
    </cofactor>
</comment>
<name>A0A382Y5M2_9ZZZZ</name>
<feature type="non-terminal residue" evidence="7">
    <location>
        <position position="266"/>
    </location>
</feature>
<comment type="similarity">
    <text evidence="3">Belongs to the TPP enzyme family.</text>
</comment>
<dbReference type="GO" id="GO:0003984">
    <property type="term" value="F:acetolactate synthase activity"/>
    <property type="evidence" value="ECO:0007669"/>
    <property type="project" value="TreeGrafter"/>
</dbReference>
<dbReference type="PANTHER" id="PTHR18968:SF166">
    <property type="entry name" value="2-HYDROXYACYL-COA LYASE 2"/>
    <property type="match status" value="1"/>
</dbReference>
<dbReference type="Gene3D" id="3.40.50.1220">
    <property type="entry name" value="TPP-binding domain"/>
    <property type="match status" value="1"/>
</dbReference>
<dbReference type="SUPFAM" id="SSF52518">
    <property type="entry name" value="Thiamin diphosphate-binding fold (THDP-binding)"/>
    <property type="match status" value="1"/>
</dbReference>
<dbReference type="InterPro" id="IPR011766">
    <property type="entry name" value="TPP_enzyme_TPP-bd"/>
</dbReference>
<dbReference type="CDD" id="cd02004">
    <property type="entry name" value="TPP_BZL_OCoD_HPCL"/>
    <property type="match status" value="1"/>
</dbReference>
<evidence type="ECO:0000256" key="1">
    <source>
        <dbReference type="ARBA" id="ARBA00001946"/>
    </source>
</evidence>
<dbReference type="GO" id="GO:0050660">
    <property type="term" value="F:flavin adenine dinucleotide binding"/>
    <property type="evidence" value="ECO:0007669"/>
    <property type="project" value="TreeGrafter"/>
</dbReference>
<dbReference type="GO" id="GO:0005948">
    <property type="term" value="C:acetolactate synthase complex"/>
    <property type="evidence" value="ECO:0007669"/>
    <property type="project" value="TreeGrafter"/>
</dbReference>
<keyword evidence="5" id="KW-0786">Thiamine pyrophosphate</keyword>
<dbReference type="GO" id="GO:0030976">
    <property type="term" value="F:thiamine pyrophosphate binding"/>
    <property type="evidence" value="ECO:0007669"/>
    <property type="project" value="InterPro"/>
</dbReference>
<dbReference type="Pfam" id="PF02775">
    <property type="entry name" value="TPP_enzyme_C"/>
    <property type="match status" value="1"/>
</dbReference>
<dbReference type="GO" id="GO:0000287">
    <property type="term" value="F:magnesium ion binding"/>
    <property type="evidence" value="ECO:0007669"/>
    <property type="project" value="InterPro"/>
</dbReference>
<dbReference type="PANTHER" id="PTHR18968">
    <property type="entry name" value="THIAMINE PYROPHOSPHATE ENZYMES"/>
    <property type="match status" value="1"/>
</dbReference>
<dbReference type="GO" id="GO:0009099">
    <property type="term" value="P:L-valine biosynthetic process"/>
    <property type="evidence" value="ECO:0007669"/>
    <property type="project" value="TreeGrafter"/>
</dbReference>
<dbReference type="InterPro" id="IPR045229">
    <property type="entry name" value="TPP_enz"/>
</dbReference>
<feature type="domain" description="Thiamine pyrophosphate enzyme TPP-binding" evidence="6">
    <location>
        <begin position="151"/>
        <end position="266"/>
    </location>
</feature>
<dbReference type="GO" id="GO:0009097">
    <property type="term" value="P:isoleucine biosynthetic process"/>
    <property type="evidence" value="ECO:0007669"/>
    <property type="project" value="TreeGrafter"/>
</dbReference>
<dbReference type="SUPFAM" id="SSF52467">
    <property type="entry name" value="DHS-like NAD/FAD-binding domain"/>
    <property type="match status" value="1"/>
</dbReference>
<reference evidence="7" key="1">
    <citation type="submission" date="2018-05" db="EMBL/GenBank/DDBJ databases">
        <authorList>
            <person name="Lanie J.A."/>
            <person name="Ng W.-L."/>
            <person name="Kazmierczak K.M."/>
            <person name="Andrzejewski T.M."/>
            <person name="Davidsen T.M."/>
            <person name="Wayne K.J."/>
            <person name="Tettelin H."/>
            <person name="Glass J.I."/>
            <person name="Rusch D."/>
            <person name="Podicherti R."/>
            <person name="Tsui H.-C.T."/>
            <person name="Winkler M.E."/>
        </authorList>
    </citation>
    <scope>NUCLEOTIDE SEQUENCE</scope>
</reference>
<protein>
    <recommendedName>
        <fullName evidence="6">Thiamine pyrophosphate enzyme TPP-binding domain-containing protein</fullName>
    </recommendedName>
</protein>
<evidence type="ECO:0000256" key="3">
    <source>
        <dbReference type="ARBA" id="ARBA00007812"/>
    </source>
</evidence>
<evidence type="ECO:0000256" key="5">
    <source>
        <dbReference type="ARBA" id="ARBA00023052"/>
    </source>
</evidence>
<dbReference type="Gene3D" id="3.40.50.970">
    <property type="match status" value="1"/>
</dbReference>
<dbReference type="InterPro" id="IPR029035">
    <property type="entry name" value="DHS-like_NAD/FAD-binding_dom"/>
</dbReference>
<accession>A0A382Y5M2</accession>
<organism evidence="7">
    <name type="scientific">marine metagenome</name>
    <dbReference type="NCBI Taxonomy" id="408172"/>
    <lineage>
        <taxon>unclassified sequences</taxon>
        <taxon>metagenomes</taxon>
        <taxon>ecological metagenomes</taxon>
    </lineage>
</organism>
<evidence type="ECO:0000259" key="6">
    <source>
        <dbReference type="Pfam" id="PF02775"/>
    </source>
</evidence>
<dbReference type="EMBL" id="UINC01172824">
    <property type="protein sequence ID" value="SVD78101.1"/>
    <property type="molecule type" value="Genomic_DNA"/>
</dbReference>
<gene>
    <name evidence="7" type="ORF">METZ01_LOCUS430955</name>
</gene>
<dbReference type="InterPro" id="IPR029061">
    <property type="entry name" value="THDP-binding"/>
</dbReference>
<feature type="non-terminal residue" evidence="7">
    <location>
        <position position="1"/>
    </location>
</feature>
<comment type="cofactor">
    <cofactor evidence="1">
        <name>Mg(2+)</name>
        <dbReference type="ChEBI" id="CHEBI:18420"/>
    </cofactor>
</comment>
<proteinExistence type="inferred from homology"/>
<dbReference type="PROSITE" id="PS00187">
    <property type="entry name" value="TPP_ENZYMES"/>
    <property type="match status" value="1"/>
</dbReference>
<keyword evidence="4" id="KW-0479">Metal-binding</keyword>
<evidence type="ECO:0000256" key="2">
    <source>
        <dbReference type="ARBA" id="ARBA00001964"/>
    </source>
</evidence>